<reference evidence="1 2" key="1">
    <citation type="submission" date="2015-01" db="EMBL/GenBank/DDBJ databases">
        <title>Evolution of Trichinella species and genotypes.</title>
        <authorList>
            <person name="Korhonen P.K."/>
            <person name="Edoardo P."/>
            <person name="Giuseppe L.R."/>
            <person name="Gasser R.B."/>
        </authorList>
    </citation>
    <scope>NUCLEOTIDE SEQUENCE [LARGE SCALE GENOMIC DNA]</scope>
    <source>
        <strain evidence="1">ISS1029</strain>
    </source>
</reference>
<proteinExistence type="predicted"/>
<name>A0A0V1GGN9_9BILA</name>
<protein>
    <submittedName>
        <fullName evidence="1">Uncharacterized protein</fullName>
    </submittedName>
</protein>
<gene>
    <name evidence="1" type="ORF">T11_11790</name>
</gene>
<evidence type="ECO:0000313" key="1">
    <source>
        <dbReference type="EMBL" id="KRY97451.1"/>
    </source>
</evidence>
<organism evidence="1 2">
    <name type="scientific">Trichinella zimbabwensis</name>
    <dbReference type="NCBI Taxonomy" id="268475"/>
    <lineage>
        <taxon>Eukaryota</taxon>
        <taxon>Metazoa</taxon>
        <taxon>Ecdysozoa</taxon>
        <taxon>Nematoda</taxon>
        <taxon>Enoplea</taxon>
        <taxon>Dorylaimia</taxon>
        <taxon>Trichinellida</taxon>
        <taxon>Trichinellidae</taxon>
        <taxon>Trichinella</taxon>
    </lineage>
</organism>
<accession>A0A0V1GGN9</accession>
<dbReference type="AlphaFoldDB" id="A0A0V1GGN9"/>
<comment type="caution">
    <text evidence="1">The sequence shown here is derived from an EMBL/GenBank/DDBJ whole genome shotgun (WGS) entry which is preliminary data.</text>
</comment>
<dbReference type="EMBL" id="JYDP01002042">
    <property type="protein sequence ID" value="KRY97451.1"/>
    <property type="molecule type" value="Genomic_DNA"/>
</dbReference>
<sequence length="54" mass="6324">MSKMILILKCKHLGSVSRELQVGYIPVTFYRFLEINAKNLTKKFSPKTPKQQRL</sequence>
<evidence type="ECO:0000313" key="2">
    <source>
        <dbReference type="Proteomes" id="UP000055024"/>
    </source>
</evidence>
<keyword evidence="2" id="KW-1185">Reference proteome</keyword>
<dbReference type="Proteomes" id="UP000055024">
    <property type="component" value="Unassembled WGS sequence"/>
</dbReference>